<comment type="caution">
    <text evidence="1">The sequence shown here is derived from an EMBL/GenBank/DDBJ whole genome shotgun (WGS) entry which is preliminary data.</text>
</comment>
<organism evidence="1 2">
    <name type="scientific">Aquabacterium lacunae</name>
    <dbReference type="NCBI Taxonomy" id="2528630"/>
    <lineage>
        <taxon>Bacteria</taxon>
        <taxon>Pseudomonadati</taxon>
        <taxon>Pseudomonadota</taxon>
        <taxon>Betaproteobacteria</taxon>
        <taxon>Burkholderiales</taxon>
        <taxon>Aquabacterium</taxon>
    </lineage>
</organism>
<protein>
    <submittedName>
        <fullName evidence="1">Uncharacterized protein</fullName>
    </submittedName>
</protein>
<dbReference type="Proteomes" id="UP000292120">
    <property type="component" value="Unassembled WGS sequence"/>
</dbReference>
<keyword evidence="2" id="KW-1185">Reference proteome</keyword>
<dbReference type="AlphaFoldDB" id="A0A4Q9GZY1"/>
<dbReference type="RefSeq" id="WP_130969138.1">
    <property type="nucleotide sequence ID" value="NZ_SIXI01000008.1"/>
</dbReference>
<sequence length="170" mass="19458">MNWLDNVSSDSEHRIAPACLFSGHWQFRPHPYAELQTCRIVMDVAEPRVVAAQWLEHGVPQDLDSGQLEDLTRELVQGEVHHQPTRWGLKECTMLPTWARPSFSEDQIEELERIEGYLIDAESDESVETVLAVRDEFLKGIGMTHRDMYRAVRQPQHGLSNRKGGRGLAN</sequence>
<evidence type="ECO:0000313" key="2">
    <source>
        <dbReference type="Proteomes" id="UP000292120"/>
    </source>
</evidence>
<accession>A0A4Q9GZY1</accession>
<dbReference type="OrthoDB" id="9151063at2"/>
<gene>
    <name evidence="1" type="ORF">EYS42_15645</name>
</gene>
<dbReference type="EMBL" id="SIXI01000008">
    <property type="protein sequence ID" value="TBO27868.1"/>
    <property type="molecule type" value="Genomic_DNA"/>
</dbReference>
<evidence type="ECO:0000313" key="1">
    <source>
        <dbReference type="EMBL" id="TBO27868.1"/>
    </source>
</evidence>
<proteinExistence type="predicted"/>
<reference evidence="1 2" key="1">
    <citation type="submission" date="2019-02" db="EMBL/GenBank/DDBJ databases">
        <title>Aquabacterium sp. strain KMB7.</title>
        <authorList>
            <person name="Chen W.-M."/>
        </authorList>
    </citation>
    <scope>NUCLEOTIDE SEQUENCE [LARGE SCALE GENOMIC DNA]</scope>
    <source>
        <strain evidence="1 2">KMB7</strain>
    </source>
</reference>
<name>A0A4Q9GZY1_9BURK</name>